<dbReference type="EMBL" id="OC865334">
    <property type="protein sequence ID" value="CAD7632279.1"/>
    <property type="molecule type" value="Genomic_DNA"/>
</dbReference>
<evidence type="ECO:0000256" key="1">
    <source>
        <dbReference type="SAM" id="MobiDB-lite"/>
    </source>
</evidence>
<evidence type="ECO:0000313" key="3">
    <source>
        <dbReference type="Proteomes" id="UP000759131"/>
    </source>
</evidence>
<accession>A0A7R9Q4V2</accession>
<dbReference type="PANTHER" id="PTHR33964">
    <property type="entry name" value="RE45066P-RELATED"/>
    <property type="match status" value="1"/>
</dbReference>
<dbReference type="EMBL" id="CAJPIZ010010759">
    <property type="protein sequence ID" value="CAG2112709.1"/>
    <property type="molecule type" value="Genomic_DNA"/>
</dbReference>
<feature type="compositionally biased region" description="Basic residues" evidence="1">
    <location>
        <begin position="11"/>
        <end position="22"/>
    </location>
</feature>
<feature type="region of interest" description="Disordered" evidence="1">
    <location>
        <begin position="1"/>
        <end position="26"/>
    </location>
</feature>
<dbReference type="AlphaFoldDB" id="A0A7R9Q4V2"/>
<keyword evidence="3" id="KW-1185">Reference proteome</keyword>
<dbReference type="PANTHER" id="PTHR33964:SF1">
    <property type="entry name" value="RE45066P"/>
    <property type="match status" value="1"/>
</dbReference>
<protein>
    <recommendedName>
        <fullName evidence="4">DUF19 domain-containing protein</fullName>
    </recommendedName>
</protein>
<proteinExistence type="predicted"/>
<dbReference type="OrthoDB" id="6480441at2759"/>
<name>A0A7R9Q4V2_9ACAR</name>
<gene>
    <name evidence="2" type="ORF">OSB1V03_LOCUS12684</name>
</gene>
<evidence type="ECO:0008006" key="4">
    <source>
        <dbReference type="Google" id="ProtNLM"/>
    </source>
</evidence>
<reference evidence="2" key="1">
    <citation type="submission" date="2020-11" db="EMBL/GenBank/DDBJ databases">
        <authorList>
            <person name="Tran Van P."/>
        </authorList>
    </citation>
    <scope>NUCLEOTIDE SEQUENCE</scope>
</reference>
<organism evidence="2">
    <name type="scientific">Medioppia subpectinata</name>
    <dbReference type="NCBI Taxonomy" id="1979941"/>
    <lineage>
        <taxon>Eukaryota</taxon>
        <taxon>Metazoa</taxon>
        <taxon>Ecdysozoa</taxon>
        <taxon>Arthropoda</taxon>
        <taxon>Chelicerata</taxon>
        <taxon>Arachnida</taxon>
        <taxon>Acari</taxon>
        <taxon>Acariformes</taxon>
        <taxon>Sarcoptiformes</taxon>
        <taxon>Oribatida</taxon>
        <taxon>Brachypylina</taxon>
        <taxon>Oppioidea</taxon>
        <taxon>Oppiidae</taxon>
        <taxon>Medioppia</taxon>
    </lineage>
</organism>
<sequence length="250" mass="28308">MIVHQIDGQRRRSRNKSKAKGRSKSDLCHQKEAEKCMNKMVELGKGKDPTAIIASEAGLNRICKTIKDDTLKCLKGYFKKCGTPLHREISDLIIDQIDFRIKRFCDDKERKSTFLTQSPCFHAKVFSTSEHKSQCNNKFLSRVNQIETSKVNVDEIHSTLCCGYNIWDNCTTSMVTDRCGAKGQQVFKSFLNDNFGLITNMMCPLDLFQTDSTVCTKVKAKTAKGKAKLGDNAISKYILSLFSFLFVSEE</sequence>
<evidence type="ECO:0000313" key="2">
    <source>
        <dbReference type="EMBL" id="CAD7632279.1"/>
    </source>
</evidence>
<dbReference type="Proteomes" id="UP000759131">
    <property type="component" value="Unassembled WGS sequence"/>
</dbReference>